<proteinExistence type="inferred from homology"/>
<dbReference type="InterPro" id="IPR000847">
    <property type="entry name" value="LysR_HTH_N"/>
</dbReference>
<dbReference type="Gene3D" id="1.10.10.10">
    <property type="entry name" value="Winged helix-like DNA-binding domain superfamily/Winged helix DNA-binding domain"/>
    <property type="match status" value="1"/>
</dbReference>
<dbReference type="GO" id="GO:0003700">
    <property type="term" value="F:DNA-binding transcription factor activity"/>
    <property type="evidence" value="ECO:0007669"/>
    <property type="project" value="InterPro"/>
</dbReference>
<evidence type="ECO:0000259" key="6">
    <source>
        <dbReference type="PROSITE" id="PS50931"/>
    </source>
</evidence>
<name>A0A142JKT4_9BURK</name>
<comment type="similarity">
    <text evidence="1">Belongs to the LysR transcriptional regulatory family.</text>
</comment>
<organism evidence="7 8">
    <name type="scientific">Cupriavidus nantongensis</name>
    <dbReference type="NCBI Taxonomy" id="1796606"/>
    <lineage>
        <taxon>Bacteria</taxon>
        <taxon>Pseudomonadati</taxon>
        <taxon>Pseudomonadota</taxon>
        <taxon>Betaproteobacteria</taxon>
        <taxon>Burkholderiales</taxon>
        <taxon>Burkholderiaceae</taxon>
        <taxon>Cupriavidus</taxon>
    </lineage>
</organism>
<dbReference type="Gene3D" id="3.40.190.290">
    <property type="match status" value="1"/>
</dbReference>
<dbReference type="PRINTS" id="PR00039">
    <property type="entry name" value="HTHLYSR"/>
</dbReference>
<feature type="chain" id="PRO_5007498477" evidence="5">
    <location>
        <begin position="23"/>
        <end position="301"/>
    </location>
</feature>
<dbReference type="CDD" id="cd05466">
    <property type="entry name" value="PBP2_LTTR_substrate"/>
    <property type="match status" value="1"/>
</dbReference>
<dbReference type="SUPFAM" id="SSF46785">
    <property type="entry name" value="Winged helix' DNA-binding domain"/>
    <property type="match status" value="1"/>
</dbReference>
<dbReference type="Pfam" id="PF00126">
    <property type="entry name" value="HTH_1"/>
    <property type="match status" value="1"/>
</dbReference>
<dbReference type="SUPFAM" id="SSF53850">
    <property type="entry name" value="Periplasmic binding protein-like II"/>
    <property type="match status" value="1"/>
</dbReference>
<dbReference type="AlphaFoldDB" id="A0A142JKT4"/>
<dbReference type="FunFam" id="1.10.10.10:FF:000001">
    <property type="entry name" value="LysR family transcriptional regulator"/>
    <property type="match status" value="1"/>
</dbReference>
<evidence type="ECO:0000313" key="8">
    <source>
        <dbReference type="Proteomes" id="UP000075238"/>
    </source>
</evidence>
<dbReference type="InterPro" id="IPR036390">
    <property type="entry name" value="WH_DNA-bd_sf"/>
</dbReference>
<keyword evidence="2" id="KW-0805">Transcription regulation</keyword>
<dbReference type="PROSITE" id="PS50931">
    <property type="entry name" value="HTH_LYSR"/>
    <property type="match status" value="1"/>
</dbReference>
<dbReference type="RefSeq" id="WP_047783233.1">
    <property type="nucleotide sequence ID" value="NZ_CP014844.1"/>
</dbReference>
<sequence>MSTTKIRAFLAVAQCGSFSAAARLLGVSQPTLTTQVQGLEKQHGVQLFIRRGHRIELTDVGLRLLPIARKLSALEVEAASMLHDSGQLNAGHLKLGAVSPFHAIEMVDTYLKRYPLIKISIKVGNSGSVFKDLEEYAVDLAVLARFHEAEGYEVIPYARDAVALCVNAKHPFASRDKIDIRELEGERLLQRESGSVTRRALEQAAQNAGVRLAFTMEIGSREALREAVIRGIGIGAVSEGEYSPDPQLRLVHFSGEPVWIETCLYCLKERRSSLLLNSFIEVVQELRGKPVRERGGPPPRQ</sequence>
<dbReference type="EMBL" id="CP014844">
    <property type="protein sequence ID" value="AMR78696.1"/>
    <property type="molecule type" value="Genomic_DNA"/>
</dbReference>
<keyword evidence="3" id="KW-0238">DNA-binding</keyword>
<reference evidence="7 8" key="1">
    <citation type="submission" date="2016-03" db="EMBL/GenBank/DDBJ databases">
        <title>Complete genome sequence of a novel chlorpyrifos degrading bacterium, Cupriavidus nantongensis sp. X1.</title>
        <authorList>
            <person name="Fang L."/>
        </authorList>
    </citation>
    <scope>NUCLEOTIDE SEQUENCE [LARGE SCALE GENOMIC DNA]</scope>
    <source>
        <strain evidence="7 8">X1</strain>
    </source>
</reference>
<keyword evidence="8" id="KW-1185">Reference proteome</keyword>
<dbReference type="Pfam" id="PF03466">
    <property type="entry name" value="LysR_substrate"/>
    <property type="match status" value="1"/>
</dbReference>
<dbReference type="Proteomes" id="UP000075238">
    <property type="component" value="Chromosome 1"/>
</dbReference>
<evidence type="ECO:0000256" key="1">
    <source>
        <dbReference type="ARBA" id="ARBA00009437"/>
    </source>
</evidence>
<keyword evidence="5" id="KW-0732">Signal</keyword>
<dbReference type="PANTHER" id="PTHR30126">
    <property type="entry name" value="HTH-TYPE TRANSCRIPTIONAL REGULATOR"/>
    <property type="match status" value="1"/>
</dbReference>
<dbReference type="PANTHER" id="PTHR30126:SF94">
    <property type="entry name" value="LYSR FAMILY TRANSCRIPTIONAL REGULATOR"/>
    <property type="match status" value="1"/>
</dbReference>
<evidence type="ECO:0000313" key="7">
    <source>
        <dbReference type="EMBL" id="AMR78696.1"/>
    </source>
</evidence>
<dbReference type="GO" id="GO:0000976">
    <property type="term" value="F:transcription cis-regulatory region binding"/>
    <property type="evidence" value="ECO:0007669"/>
    <property type="project" value="TreeGrafter"/>
</dbReference>
<feature type="signal peptide" evidence="5">
    <location>
        <begin position="1"/>
        <end position="22"/>
    </location>
</feature>
<keyword evidence="4" id="KW-0804">Transcription</keyword>
<evidence type="ECO:0000256" key="4">
    <source>
        <dbReference type="ARBA" id="ARBA00023163"/>
    </source>
</evidence>
<protein>
    <submittedName>
        <fullName evidence="7">LysR family transcriptional regulator</fullName>
    </submittedName>
</protein>
<feature type="domain" description="HTH lysR-type" evidence="6">
    <location>
        <begin position="1"/>
        <end position="58"/>
    </location>
</feature>
<dbReference type="InterPro" id="IPR005119">
    <property type="entry name" value="LysR_subst-bd"/>
</dbReference>
<accession>A0A142JKT4</accession>
<evidence type="ECO:0000256" key="5">
    <source>
        <dbReference type="SAM" id="SignalP"/>
    </source>
</evidence>
<evidence type="ECO:0000256" key="2">
    <source>
        <dbReference type="ARBA" id="ARBA00023015"/>
    </source>
</evidence>
<dbReference type="OrthoDB" id="9786526at2"/>
<dbReference type="KEGG" id="cnan:A2G96_13600"/>
<evidence type="ECO:0000256" key="3">
    <source>
        <dbReference type="ARBA" id="ARBA00023125"/>
    </source>
</evidence>
<dbReference type="InterPro" id="IPR036388">
    <property type="entry name" value="WH-like_DNA-bd_sf"/>
</dbReference>
<dbReference type="STRING" id="1796606.A2G96_13600"/>
<gene>
    <name evidence="7" type="ORF">A2G96_13600</name>
</gene>